<dbReference type="Proteomes" id="UP001176941">
    <property type="component" value="Chromosome 3"/>
</dbReference>
<evidence type="ECO:0000313" key="1">
    <source>
        <dbReference type="EMBL" id="CAI9170507.1"/>
    </source>
</evidence>
<reference evidence="1" key="1">
    <citation type="submission" date="2023-04" db="EMBL/GenBank/DDBJ databases">
        <authorList>
            <consortium name="ELIXIR-Norway"/>
        </authorList>
    </citation>
    <scope>NUCLEOTIDE SEQUENCE [LARGE SCALE GENOMIC DNA]</scope>
</reference>
<keyword evidence="2" id="KW-1185">Reference proteome</keyword>
<organism evidence="1 2">
    <name type="scientific">Rangifer tarandus platyrhynchus</name>
    <name type="common">Svalbard reindeer</name>
    <dbReference type="NCBI Taxonomy" id="3082113"/>
    <lineage>
        <taxon>Eukaryota</taxon>
        <taxon>Metazoa</taxon>
        <taxon>Chordata</taxon>
        <taxon>Craniata</taxon>
        <taxon>Vertebrata</taxon>
        <taxon>Euteleostomi</taxon>
        <taxon>Mammalia</taxon>
        <taxon>Eutheria</taxon>
        <taxon>Laurasiatheria</taxon>
        <taxon>Artiodactyla</taxon>
        <taxon>Ruminantia</taxon>
        <taxon>Pecora</taxon>
        <taxon>Cervidae</taxon>
        <taxon>Odocoileinae</taxon>
        <taxon>Rangifer</taxon>
    </lineage>
</organism>
<gene>
    <name evidence="1" type="ORF">MRATA1EN1_LOCUS19469</name>
</gene>
<proteinExistence type="predicted"/>
<evidence type="ECO:0000313" key="2">
    <source>
        <dbReference type="Proteomes" id="UP001176941"/>
    </source>
</evidence>
<protein>
    <submittedName>
        <fullName evidence="1">Uncharacterized protein</fullName>
    </submittedName>
</protein>
<accession>A0ABN8Z9C2</accession>
<sequence>MSLPDVDFQQGPVGISCLCHVHWKREPKFLKLTKHESGHPASRGRRGTVFVKLFHSWRNGILISYELNGSVKYFSRLHVAWTLLCDPVQLEKRGSVSTRSSGVPRCGRAVVCL</sequence>
<name>A0ABN8Z9C2_RANTA</name>
<dbReference type="EMBL" id="OX459939">
    <property type="protein sequence ID" value="CAI9170507.1"/>
    <property type="molecule type" value="Genomic_DNA"/>
</dbReference>